<evidence type="ECO:0000313" key="1">
    <source>
        <dbReference type="Proteomes" id="UP000515153"/>
    </source>
</evidence>
<name>A0A6P8B7P2_PYRGI</name>
<proteinExistence type="predicted"/>
<organism evidence="1 2">
    <name type="scientific">Pyricularia grisea</name>
    <name type="common">Crabgrass-specific blast fungus</name>
    <name type="synonym">Magnaporthe grisea</name>
    <dbReference type="NCBI Taxonomy" id="148305"/>
    <lineage>
        <taxon>Eukaryota</taxon>
        <taxon>Fungi</taxon>
        <taxon>Dikarya</taxon>
        <taxon>Ascomycota</taxon>
        <taxon>Pezizomycotina</taxon>
        <taxon>Sordariomycetes</taxon>
        <taxon>Sordariomycetidae</taxon>
        <taxon>Magnaporthales</taxon>
        <taxon>Pyriculariaceae</taxon>
        <taxon>Pyricularia</taxon>
    </lineage>
</organism>
<accession>A0A6P8B7P2</accession>
<evidence type="ECO:0000313" key="2">
    <source>
        <dbReference type="RefSeq" id="XP_030983185.1"/>
    </source>
</evidence>
<dbReference type="KEGG" id="pgri:PgNI_06150"/>
<keyword evidence="1" id="KW-1185">Reference proteome</keyword>
<dbReference type="GeneID" id="41961086"/>
<dbReference type="RefSeq" id="XP_030983185.1">
    <property type="nucleotide sequence ID" value="XM_031126177.1"/>
</dbReference>
<reference evidence="2" key="2">
    <citation type="submission" date="2019-10" db="EMBL/GenBank/DDBJ databases">
        <authorList>
            <consortium name="NCBI Genome Project"/>
        </authorList>
    </citation>
    <scope>NUCLEOTIDE SEQUENCE</scope>
    <source>
        <strain evidence="2">NI907</strain>
    </source>
</reference>
<dbReference type="AlphaFoldDB" id="A0A6P8B7P2"/>
<sequence>MPSGSLYSSLVSTFRLILCSAEIKTPEGLSIHICNSTIFTCVLSG</sequence>
<dbReference type="Proteomes" id="UP000515153">
    <property type="component" value="Chromosome I"/>
</dbReference>
<reference evidence="2" key="3">
    <citation type="submission" date="2025-08" db="UniProtKB">
        <authorList>
            <consortium name="RefSeq"/>
        </authorList>
    </citation>
    <scope>IDENTIFICATION</scope>
    <source>
        <strain evidence="2">NI907</strain>
    </source>
</reference>
<gene>
    <name evidence="2" type="ORF">PgNI_06150</name>
</gene>
<reference evidence="1 2" key="1">
    <citation type="journal article" date="2019" name="Mol. Biol. Evol.">
        <title>Blast fungal genomes show frequent chromosomal changes, gene gains and losses, and effector gene turnover.</title>
        <authorList>
            <person name="Gomez Luciano L.B."/>
            <person name="Jason Tsai I."/>
            <person name="Chuma I."/>
            <person name="Tosa Y."/>
            <person name="Chen Y.H."/>
            <person name="Li J.Y."/>
            <person name="Li M.Y."/>
            <person name="Jade Lu M.Y."/>
            <person name="Nakayashiki H."/>
            <person name="Li W.H."/>
        </authorList>
    </citation>
    <scope>NUCLEOTIDE SEQUENCE [LARGE SCALE GENOMIC DNA]</scope>
    <source>
        <strain evidence="1 2">NI907</strain>
    </source>
</reference>
<protein>
    <submittedName>
        <fullName evidence="2">Uncharacterized protein</fullName>
    </submittedName>
</protein>